<evidence type="ECO:0000313" key="4">
    <source>
        <dbReference type="Proteomes" id="UP000594263"/>
    </source>
</evidence>
<dbReference type="Pfam" id="PF14111">
    <property type="entry name" value="DUF4283"/>
    <property type="match status" value="1"/>
</dbReference>
<reference evidence="3" key="1">
    <citation type="submission" date="2021-01" db="UniProtKB">
        <authorList>
            <consortium name="EnsemblPlants"/>
        </authorList>
    </citation>
    <scope>IDENTIFICATION</scope>
</reference>
<organism evidence="3 4">
    <name type="scientific">Kalanchoe fedtschenkoi</name>
    <name type="common">Lavender scallops</name>
    <name type="synonym">South American air plant</name>
    <dbReference type="NCBI Taxonomy" id="63787"/>
    <lineage>
        <taxon>Eukaryota</taxon>
        <taxon>Viridiplantae</taxon>
        <taxon>Streptophyta</taxon>
        <taxon>Embryophyta</taxon>
        <taxon>Tracheophyta</taxon>
        <taxon>Spermatophyta</taxon>
        <taxon>Magnoliopsida</taxon>
        <taxon>eudicotyledons</taxon>
        <taxon>Gunneridae</taxon>
        <taxon>Pentapetalae</taxon>
        <taxon>Saxifragales</taxon>
        <taxon>Crassulaceae</taxon>
        <taxon>Kalanchoe</taxon>
    </lineage>
</organism>
<dbReference type="PANTHER" id="PTHR31286:SF99">
    <property type="entry name" value="DUF4283 DOMAIN-CONTAINING PROTEIN"/>
    <property type="match status" value="1"/>
</dbReference>
<protein>
    <recommendedName>
        <fullName evidence="2">DUF4283 domain-containing protein</fullName>
    </recommendedName>
</protein>
<dbReference type="Proteomes" id="UP000594263">
    <property type="component" value="Unplaced"/>
</dbReference>
<dbReference type="InterPro" id="IPR040256">
    <property type="entry name" value="At4g02000-like"/>
</dbReference>
<feature type="region of interest" description="Disordered" evidence="1">
    <location>
        <begin position="242"/>
        <end position="293"/>
    </location>
</feature>
<evidence type="ECO:0000256" key="1">
    <source>
        <dbReference type="SAM" id="MobiDB-lite"/>
    </source>
</evidence>
<keyword evidence="4" id="KW-1185">Reference proteome</keyword>
<dbReference type="AlphaFoldDB" id="A0A7N0ZU89"/>
<dbReference type="InterPro" id="IPR025558">
    <property type="entry name" value="DUF4283"/>
</dbReference>
<accession>A0A7N0ZU89</accession>
<evidence type="ECO:0000259" key="2">
    <source>
        <dbReference type="Pfam" id="PF14111"/>
    </source>
</evidence>
<dbReference type="Gramene" id="Kaladp0035s0013.1.v1.1">
    <property type="protein sequence ID" value="Kaladp0035s0013.1.v1.1"/>
    <property type="gene ID" value="Kaladp0035s0013.v1.1"/>
</dbReference>
<sequence length="366" mass="41546">MRRPSYAEIVSASKNPKPLFEDIPLPPRQIQHRDGKPLILFSNEEFCPTYQSMSNAVVLKFTETRPRVEAVKDFIKQHWYLESMPGVGALDGRHILLICLSAADAAEVLTNDSHRIGNLSFRTLRWTAGFSVKAEPTTMVTWAKLTGLDPCLYRTSFLREICRGFGRFLKADPRTLDLSNPGMARPLAKGIWVGTELQQQWVEIEYEGKLVYCYRCKKQGHSIGSCGKEIARSRRAAEKINRQGEKLGPTDTRNGLPVSQDHNELNTTASNNEGKWLVPKGRKKTRDERKHTNTWKQKCANVVEHGVLSKPTPPTQDDNPKAAERMRWQMRTPMKQSTGKLCMLTCTPLWKITTQLLSKSRNPTIT</sequence>
<feature type="domain" description="DUF4283" evidence="2">
    <location>
        <begin position="52"/>
        <end position="132"/>
    </location>
</feature>
<dbReference type="EnsemblPlants" id="Kaladp0035s0013.1.v1.1">
    <property type="protein sequence ID" value="Kaladp0035s0013.1.v1.1"/>
    <property type="gene ID" value="Kaladp0035s0013.v1.1"/>
</dbReference>
<name>A0A7N0ZU89_KALFE</name>
<proteinExistence type="predicted"/>
<evidence type="ECO:0000313" key="3">
    <source>
        <dbReference type="EnsemblPlants" id="Kaladp0035s0013.1.v1.1"/>
    </source>
</evidence>
<dbReference type="PANTHER" id="PTHR31286">
    <property type="entry name" value="GLYCINE-RICH CELL WALL STRUCTURAL PROTEIN 1.8-LIKE"/>
    <property type="match status" value="1"/>
</dbReference>